<dbReference type="NCBIfam" id="TIGR01465">
    <property type="entry name" value="cobM_cbiF"/>
    <property type="match status" value="1"/>
</dbReference>
<comment type="pathway">
    <text evidence="1">Cofactor biosynthesis; adenosylcobalamin biosynthesis.</text>
</comment>
<accession>A0A2S0M9Y9</accession>
<evidence type="ECO:0000313" key="8">
    <source>
        <dbReference type="EMBL" id="AVO28256.1"/>
    </source>
</evidence>
<keyword evidence="5 8" id="KW-0808">Transferase</keyword>
<dbReference type="Pfam" id="PF00590">
    <property type="entry name" value="TP_methylase"/>
    <property type="match status" value="1"/>
</dbReference>
<evidence type="ECO:0000256" key="2">
    <source>
        <dbReference type="ARBA" id="ARBA00005879"/>
    </source>
</evidence>
<dbReference type="InterPro" id="IPR006362">
    <property type="entry name" value="Cbl_synth_CobM/CibF"/>
</dbReference>
<dbReference type="PROSITE" id="PS00839">
    <property type="entry name" value="SUMT_1"/>
    <property type="match status" value="1"/>
</dbReference>
<sequence length="266" mass="28435">MIHFVGAGPGAVDLITVRGQELLETADQIIYAGSLVNPQLLACAKKDCRILDSAGMTLEAVIAAMEEGEGQGWMTVRLHTGDPSVYGAIREQMDILSQKGLAYDVVPGVSSFCAAAASLQAEYTLPGISQSVIITRMEGRTPVPDKQKIADYAAHQATMVIFLSASLLEGLQAELLRGGYSADTPAAIVYKASWPEERTYTCTVGTLAETAQREGISKTALIVVGQVLGQAYDRSLLYHPAFTHGCRQAAPDEQQYGDHIQGETES</sequence>
<evidence type="ECO:0000256" key="5">
    <source>
        <dbReference type="ARBA" id="ARBA00022679"/>
    </source>
</evidence>
<dbReference type="Gene3D" id="3.40.1010.10">
    <property type="entry name" value="Cobalt-precorrin-4 Transmethylase, Domain 1"/>
    <property type="match status" value="1"/>
</dbReference>
<evidence type="ECO:0000256" key="1">
    <source>
        <dbReference type="ARBA" id="ARBA00004953"/>
    </source>
</evidence>
<dbReference type="GO" id="GO:0009236">
    <property type="term" value="P:cobalamin biosynthetic process"/>
    <property type="evidence" value="ECO:0007669"/>
    <property type="project" value="UniProtKB-UniPathway"/>
</dbReference>
<reference evidence="8 9" key="1">
    <citation type="journal article" date="2018" name="Genome Announc.">
        <title>Complete genomes of two Megasphaera elsdenii strains, NCIMB 702410 and ATCC 25940.</title>
        <authorList>
            <person name="Hatmaker E.A."/>
            <person name="O'Dell K."/>
            <person name="Riley L.A."/>
            <person name="Klingeman D.M."/>
            <person name="Guss A.M."/>
        </authorList>
    </citation>
    <scope>NUCLEOTIDE SEQUENCE [LARGE SCALE GENOMIC DNA]</scope>
    <source>
        <strain evidence="8 9">NCIMB702410</strain>
    </source>
</reference>
<dbReference type="Gene3D" id="3.30.950.10">
    <property type="entry name" value="Methyltransferase, Cobalt-precorrin-4 Transmethylase, Domain 2"/>
    <property type="match status" value="1"/>
</dbReference>
<dbReference type="SUPFAM" id="SSF53790">
    <property type="entry name" value="Tetrapyrrole methylase"/>
    <property type="match status" value="1"/>
</dbReference>
<evidence type="ECO:0000259" key="7">
    <source>
        <dbReference type="Pfam" id="PF00590"/>
    </source>
</evidence>
<feature type="domain" description="Tetrapyrrole methylase" evidence="7">
    <location>
        <begin position="1"/>
        <end position="207"/>
    </location>
</feature>
<dbReference type="AlphaFoldDB" id="A0A2S0M9Y9"/>
<dbReference type="PANTHER" id="PTHR45790:SF4">
    <property type="entry name" value="COBALT-PRECORRIN-4 C(11)-METHYLTRANSFERASE"/>
    <property type="match status" value="1"/>
</dbReference>
<keyword evidence="6" id="KW-0949">S-adenosyl-L-methionine</keyword>
<dbReference type="UniPathway" id="UPA00148"/>
<dbReference type="OrthoDB" id="9815856at2"/>
<dbReference type="GO" id="GO:0032259">
    <property type="term" value="P:methylation"/>
    <property type="evidence" value="ECO:0007669"/>
    <property type="project" value="UniProtKB-KW"/>
</dbReference>
<dbReference type="Proteomes" id="UP000238358">
    <property type="component" value="Chromosome"/>
</dbReference>
<organism evidence="8 9">
    <name type="scientific">Megasphaera elsdenii</name>
    <dbReference type="NCBI Taxonomy" id="907"/>
    <lineage>
        <taxon>Bacteria</taxon>
        <taxon>Bacillati</taxon>
        <taxon>Bacillota</taxon>
        <taxon>Negativicutes</taxon>
        <taxon>Veillonellales</taxon>
        <taxon>Veillonellaceae</taxon>
        <taxon>Megasphaera</taxon>
    </lineage>
</organism>
<dbReference type="GO" id="GO:0046026">
    <property type="term" value="F:precorrin-4 C11-methyltransferase activity"/>
    <property type="evidence" value="ECO:0007669"/>
    <property type="project" value="InterPro"/>
</dbReference>
<dbReference type="CDD" id="cd11641">
    <property type="entry name" value="Precorrin-4_C11-MT"/>
    <property type="match status" value="1"/>
</dbReference>
<dbReference type="EMBL" id="CP027569">
    <property type="protein sequence ID" value="AVO28256.1"/>
    <property type="molecule type" value="Genomic_DNA"/>
</dbReference>
<protein>
    <submittedName>
        <fullName evidence="8">Precorrin-4 C(11)-methyltransferase</fullName>
    </submittedName>
</protein>
<evidence type="ECO:0000313" key="9">
    <source>
        <dbReference type="Proteomes" id="UP000238358"/>
    </source>
</evidence>
<gene>
    <name evidence="8" type="primary">cobM</name>
    <name evidence="8" type="ORF">C6Y28_11845</name>
</gene>
<evidence type="ECO:0000256" key="6">
    <source>
        <dbReference type="ARBA" id="ARBA00022691"/>
    </source>
</evidence>
<dbReference type="RefSeq" id="WP_027895040.1">
    <property type="nucleotide sequence ID" value="NZ_CP027569.1"/>
</dbReference>
<keyword evidence="4 8" id="KW-0489">Methyltransferase</keyword>
<dbReference type="InterPro" id="IPR050161">
    <property type="entry name" value="Siro_Cobalamin_biosynth"/>
</dbReference>
<dbReference type="PANTHER" id="PTHR45790">
    <property type="entry name" value="SIROHEME SYNTHASE-RELATED"/>
    <property type="match status" value="1"/>
</dbReference>
<keyword evidence="3" id="KW-0169">Cobalamin biosynthesis</keyword>
<dbReference type="InterPro" id="IPR003043">
    <property type="entry name" value="Uropor_MeTrfase_CS"/>
</dbReference>
<dbReference type="InterPro" id="IPR014776">
    <property type="entry name" value="4pyrrole_Mease_sub2"/>
</dbReference>
<evidence type="ECO:0000256" key="3">
    <source>
        <dbReference type="ARBA" id="ARBA00022573"/>
    </source>
</evidence>
<dbReference type="InterPro" id="IPR014777">
    <property type="entry name" value="4pyrrole_Mease_sub1"/>
</dbReference>
<dbReference type="InterPro" id="IPR035996">
    <property type="entry name" value="4pyrrol_Methylase_sf"/>
</dbReference>
<evidence type="ECO:0000256" key="4">
    <source>
        <dbReference type="ARBA" id="ARBA00022603"/>
    </source>
</evidence>
<name>A0A2S0M9Y9_MEGEL</name>
<dbReference type="InterPro" id="IPR000878">
    <property type="entry name" value="4pyrrol_Mease"/>
</dbReference>
<comment type="similarity">
    <text evidence="2">Belongs to the precorrin methyltransferase family.</text>
</comment>
<proteinExistence type="inferred from homology"/>